<feature type="domain" description="Tc toxin complex TcA C-terminal TcB-binding" evidence="2">
    <location>
        <begin position="2015"/>
        <end position="2337"/>
    </location>
</feature>
<dbReference type="Pfam" id="PF18413">
    <property type="entry name" value="Neuraminidase"/>
    <property type="match status" value="1"/>
</dbReference>
<sequence length="2360" mass="264765">MTEQFASACTFAKLFPEQLANPCNPDAPESNTSLIAYLHALYPTALEIEGGSNDTARQTLAMRRPDISELQLDPTKLEQPVSALALVIRTLTHHAQERAGVTAYLPEVLANAGQHVNLPFNYAHEQFKAGLAYKKIPHFELLQQAEYSYPSFCYPQLRTDELRQVMRNASGFSPALQALLLEEKALRASGDDWRKWYGMADIDAKRAITSLLDVETFGRRTGLSFEQILEMLAVAGVDDNSAASYSLVRSSKAYRPAGKPKLKNFHYGAVYINTRQTKPLTIKDALEGAGIKPQFDRLDYDHLSRIYQMIQLQRALALPFNDVDLLLTSILRAEGQVDNWHMTPRTLRALGVFRYLNETYGISAEQFAALVCEVNPYAIGEQVSMLDRVLDGPGAGQLDSLNPLILDDRAFDPVDGEDGQVKVVPALAKALGVDEQATKVYLAQVKEAQGLKTLTASLSLLSALYRLSRLHRLFRRSAREAVALVALLATTGTDVLAQLAGTPKISDAPGASDVLDTLVALSNLDQWLRHQQILPSVLLKALTPVPTTEVALSTSLLTTLQDQREFIDDVLQPEATDSQQQDFAATLLMIVFGNQRAQPGLSLQHISPLLGWSATTAQEVLKASLLVISPSDKAKVEPKSNAEERSAASRLWFKLEHRCALITLLRLSPGALRALCDKPEWFDLEKTADKAINLDLCYQLSRFREWVEVCRANGADERDAVDYLAKHVHSTVPEKVTQATKALSTLLGWSESQVEAACPNIMAVESVEDTKPTFDDFLNTLSVEERSYYDKYGITSVLNSFVTRATGAYTFKGAKGSLIEKLIEFLNHNPEPLLVTREQYTQAYKPQLWAQTHEYDLKTSADFGYFPITMEVVADRPGTVNRLVGTPCVPSTISDIDYILRLKRLCEKTGLACDSLLSLSELDENSPYREFEGASQLLMASTDDALREVVDKQMREHWRDALAGYLIGHWAPPEPDTKPSVASFDDLSSYCLTDIRVSSEVTTTLLNQAIGSLQHYLSRLFARLEPGYGNSAPSGQAQVEWQNGLGQYGTWKRNRERSNHPANLIYYANRPNKSVAFQELEVELNQGKMDPSLLHSAICTYLAKFERISNLQIISGYLDGHDPKRDTYHFIAKTNTTPYQYYWRTLNMQMRDDQERLSPLAWSEWEYIDVAISGTIAQGQNGDTIVPVVIAGRRYVFWVERDSIDLPDPDNANKTLAKKRKLTTNYSFQQSNGRWSTPNEFMRLDGYDSDGKWQDSYAKDLDFKPALIAVVNNEGQRETDPWLTVLLHDGEKNRVKGVNYFLEVRDLLLINRQSFNEPEEARLVNSLRASYPNSLTIKHPFNGDHYTIKNFKTTYYTQGSSEAECLEAYETAIGANSGTIDAKFSTIDANFNNLADLWRTFDISSESIEHKPANLYIEAHITSLRDKTVEFTAKIIAPSIENYSLHIEHELSATRASLVNSNTCKVGSNMSFEARSNFAEATIYLNKSNNTHVLALSTFTITKLDVDEPWSISICKNTAQAQYLDLSSVKDLSPTLPTNKIRLNTLFGKNSVAQTGQGAGQLLARANQSVDRVLAWDTQNLQEPALDDSGITEPLDFHGANALYFRELFLHVPAMIAMRLTEQQQFEEAEDWYLRYLFNPYRTKPDQDGRPAPWATRPLAEVGTLSSTLRTEVDVVSRVFTLSRHYQQAIYLALLENWQRQGDHFYRQLKLSSLNQAWLCYQQALQLLGPLPIGSNASRWQATTLASVTDDAFRRPVNRRVTNLHETLQSRLYNLRHGLTLDGKRLPPLDWNSESLDAFANTKGGVSNLPIPYRSGQVDIPHYRFRQLLPLARAAAQQLLDFGRHYMSLMEEEFNTSLAVQLKAQDIKMADFATRIQKEAVNSIKAKKKALQLSRDKTVAQQAYLSDLIEVGRSPEEEAATAFTWISNTSMLLSIPFEIAGSTIEAAFPTIYGMAVGGNSPEAPMIATAKSLHVAAEASKMIADELTIQASYNRRAAEWAFDKTQVEWDLKILDQQIAETDIELNASTIALAQCEQEKVNLQEAYVSMTTGFTIIPIYNWLVARQEHIYGAAYDAVRALCMSAEAAWRYEIGDYRRDSFIDTTAWRDNYKGMLVGESLLVNLQQMENEYLARNERRLTIKKSFSLKKQLDNSATENNSKWAEIFKADAECTTPLTHSFEFKAEDFDKSYPGQYLRQLKYVSVTLVLKTDKKVEELCAILKQTRSATLLEPDKDAARSFYPGKENDKDVTKARENTKLVLHNPRENQQIALSSTVAEDGLGYDAGTWVYELMFHDGRYLPFEGTGAISQWTLELLGDEGLLKDLSIIEDIQFNMVYTAKAGDGDCQIFCVRAGNGLPSGRP</sequence>
<evidence type="ECO:0000259" key="4">
    <source>
        <dbReference type="Pfam" id="PF20220"/>
    </source>
</evidence>
<keyword evidence="1" id="KW-0843">Virulence</keyword>
<gene>
    <name evidence="5" type="ORF">D0894_24260</name>
</gene>
<evidence type="ECO:0000259" key="2">
    <source>
        <dbReference type="Pfam" id="PF18276"/>
    </source>
</evidence>
<evidence type="ECO:0000313" key="6">
    <source>
        <dbReference type="Proteomes" id="UP000265875"/>
    </source>
</evidence>
<evidence type="ECO:0008006" key="7">
    <source>
        <dbReference type="Google" id="ProtNLM"/>
    </source>
</evidence>
<reference evidence="5 6" key="1">
    <citation type="submission" date="2018-08" db="EMBL/GenBank/DDBJ databases">
        <title>Draft genome sequence of the cyanotroph, Pseudomonas monteilii BCN3.</title>
        <authorList>
            <person name="Jones L.B."/>
            <person name="Kunz D.A."/>
        </authorList>
    </citation>
    <scope>NUCLEOTIDE SEQUENCE [LARGE SCALE GENOMIC DNA]</scope>
    <source>
        <strain evidence="5 6">BCN3</strain>
    </source>
</reference>
<evidence type="ECO:0000259" key="3">
    <source>
        <dbReference type="Pfam" id="PF18413"/>
    </source>
</evidence>
<dbReference type="InterPro" id="IPR041079">
    <property type="entry name" value="Neuraminidase-like"/>
</dbReference>
<protein>
    <recommendedName>
        <fullName evidence="7">Virulence plasmid A protein</fullName>
    </recommendedName>
</protein>
<dbReference type="RefSeq" id="WP_233444413.1">
    <property type="nucleotide sequence ID" value="NZ_QWLL01000054.1"/>
</dbReference>
<dbReference type="Pfam" id="PF03538">
    <property type="entry name" value="VRP1"/>
    <property type="match status" value="1"/>
</dbReference>
<feature type="domain" description="Neuraminidase-like" evidence="3">
    <location>
        <begin position="1111"/>
        <end position="1265"/>
    </location>
</feature>
<evidence type="ECO:0000313" key="5">
    <source>
        <dbReference type="EMBL" id="RII74974.1"/>
    </source>
</evidence>
<dbReference type="EMBL" id="QWLL01000054">
    <property type="protein sequence ID" value="RII74974.1"/>
    <property type="molecule type" value="Genomic_DNA"/>
</dbReference>
<feature type="non-terminal residue" evidence="5">
    <location>
        <position position="2360"/>
    </location>
</feature>
<dbReference type="Pfam" id="PF20220">
    <property type="entry name" value="ABC_toxin_N"/>
    <property type="match status" value="1"/>
</dbReference>
<comment type="caution">
    <text evidence="5">The sequence shown here is derived from an EMBL/GenBank/DDBJ whole genome shotgun (WGS) entry which is preliminary data.</text>
</comment>
<organism evidence="5 6">
    <name type="scientific">Pseudomonas monteilii</name>
    <dbReference type="NCBI Taxonomy" id="76759"/>
    <lineage>
        <taxon>Bacteria</taxon>
        <taxon>Pseudomonadati</taxon>
        <taxon>Pseudomonadota</taxon>
        <taxon>Gammaproteobacteria</taxon>
        <taxon>Pseudomonadales</taxon>
        <taxon>Pseudomonadaceae</taxon>
        <taxon>Pseudomonas</taxon>
    </lineage>
</organism>
<name>A0A399LZQ4_9PSED</name>
<dbReference type="Pfam" id="PF18276">
    <property type="entry name" value="TcA_TcB_BD"/>
    <property type="match status" value="1"/>
</dbReference>
<dbReference type="InterPro" id="IPR018003">
    <property type="entry name" value="Insecticidal_toxin/plasmid_vir"/>
</dbReference>
<proteinExistence type="predicted"/>
<feature type="domain" description="ABC toxin N-terminal" evidence="4">
    <location>
        <begin position="953"/>
        <end position="1081"/>
    </location>
</feature>
<evidence type="ECO:0000256" key="1">
    <source>
        <dbReference type="ARBA" id="ARBA00023026"/>
    </source>
</evidence>
<dbReference type="Proteomes" id="UP000265875">
    <property type="component" value="Unassembled WGS sequence"/>
</dbReference>
<accession>A0A399LZQ4</accession>
<dbReference type="InterPro" id="IPR040840">
    <property type="entry name" value="TcA_TcB_BD"/>
</dbReference>
<dbReference type="InterPro" id="IPR046839">
    <property type="entry name" value="ABC_toxin_N"/>
</dbReference>